<dbReference type="Proteomes" id="UP000356253">
    <property type="component" value="Unassembled WGS sequence"/>
</dbReference>
<organism evidence="1 2">
    <name type="scientific">Mesonia oceanica</name>
    <dbReference type="NCBI Taxonomy" id="2687242"/>
    <lineage>
        <taxon>Bacteria</taxon>
        <taxon>Pseudomonadati</taxon>
        <taxon>Bacteroidota</taxon>
        <taxon>Flavobacteriia</taxon>
        <taxon>Flavobacteriales</taxon>
        <taxon>Flavobacteriaceae</taxon>
        <taxon>Mesonia</taxon>
    </lineage>
</organism>
<keyword evidence="2" id="KW-1185">Reference proteome</keyword>
<sequence>MMAYVPLVLLYFGWQIMKTKDKTVVVLCAAAYMAGAEVFFRMTKALVFYETGKYAIILLMLVGMFYRGFQKKSYPYLLYFLLLVPGILVTIHVIGVEERFRQAILFNLSGPFSLTAAALFCYGRRIRFKDLLKVLDYMVYPIIAMTVYVFLYTPSGDIGDIANSAASNPALSGGYGPNQVSTVLGLGVFILYTRFLIPYKNKWIHLLMMFFLVAMAYRALLTFSRGGVLVAILMAAAFTFFVYTRTRIKTKTKVTLKLLGTLGITIGIWFFTLLQTGGMLANRYENKDSIGREKENIATGRLQLLIVEYQAFLDHPLLGVGVGKVDDYHREKLGVSIATHNEISRMLSEHGIFGILALLILIGSPLLTKLQGRKNIYFFPFLIFWFLTVSHSAMRIALPGYIYGLSLLSLHYEKKAKKIPSKNPILRKQIG</sequence>
<evidence type="ECO:0000313" key="1">
    <source>
        <dbReference type="EMBL" id="VVV01330.1"/>
    </source>
</evidence>
<proteinExistence type="predicted"/>
<protein>
    <submittedName>
        <fullName evidence="1">Uncharacterized protein</fullName>
    </submittedName>
</protein>
<gene>
    <name evidence="1" type="ORF">FVB9532_02620</name>
</gene>
<comment type="caution">
    <text evidence="1">The sequence shown here is derived from an EMBL/GenBank/DDBJ whole genome shotgun (WGS) entry which is preliminary data.</text>
</comment>
<name>A0AC61YAT2_9FLAO</name>
<dbReference type="EMBL" id="CABVMM010000010">
    <property type="protein sequence ID" value="VVV01330.1"/>
    <property type="molecule type" value="Genomic_DNA"/>
</dbReference>
<accession>A0AC61YAT2</accession>
<reference evidence="1" key="1">
    <citation type="submission" date="2019-09" db="EMBL/GenBank/DDBJ databases">
        <authorList>
            <person name="Rodrigo-Torres L."/>
            <person name="Arahal R. D."/>
            <person name="Lucena T."/>
        </authorList>
    </citation>
    <scope>NUCLEOTIDE SEQUENCE</scope>
    <source>
        <strain evidence="1">ISS653</strain>
    </source>
</reference>
<evidence type="ECO:0000313" key="2">
    <source>
        <dbReference type="Proteomes" id="UP000356253"/>
    </source>
</evidence>